<gene>
    <name evidence="1" type="ORF">F7018_02965</name>
</gene>
<evidence type="ECO:0000313" key="1">
    <source>
        <dbReference type="EMBL" id="KAB1159287.1"/>
    </source>
</evidence>
<dbReference type="GO" id="GO:0019825">
    <property type="term" value="F:oxygen binding"/>
    <property type="evidence" value="ECO:0007669"/>
    <property type="project" value="InterPro"/>
</dbReference>
<dbReference type="RefSeq" id="WP_150898506.1">
    <property type="nucleotide sequence ID" value="NZ_CANMHX010000001.1"/>
</dbReference>
<dbReference type="Gene3D" id="1.10.490.10">
    <property type="entry name" value="Globins"/>
    <property type="match status" value="1"/>
</dbReference>
<dbReference type="EMBL" id="WAAU01000008">
    <property type="protein sequence ID" value="KAB1159287.1"/>
    <property type="molecule type" value="Genomic_DNA"/>
</dbReference>
<organism evidence="1 2">
    <name type="scientific">Tenacibaculum aiptasiae</name>
    <dbReference type="NCBI Taxonomy" id="426481"/>
    <lineage>
        <taxon>Bacteria</taxon>
        <taxon>Pseudomonadati</taxon>
        <taxon>Bacteroidota</taxon>
        <taxon>Flavobacteriia</taxon>
        <taxon>Flavobacteriales</taxon>
        <taxon>Flavobacteriaceae</taxon>
        <taxon>Tenacibaculum</taxon>
    </lineage>
</organism>
<dbReference type="CDD" id="cd08916">
    <property type="entry name" value="TrHb3_P"/>
    <property type="match status" value="1"/>
</dbReference>
<proteinExistence type="predicted"/>
<sequence>MNRKEIENREDVYLLVSTFYDKIKEDDFIGPIFIKTIPDETWESHLQKLTDFWETNLFFVRKFKGNPMKAHKDLDKNFDHSISQEHFGRWLQLWFETIDNLFIGKKAHEAKERARNIASMLFFKMFDAKPKAQAGK</sequence>
<accession>A0A7J5AP17</accession>
<comment type="caution">
    <text evidence="1">The sequence shown here is derived from an EMBL/GenBank/DDBJ whole genome shotgun (WGS) entry which is preliminary data.</text>
</comment>
<protein>
    <submittedName>
        <fullName evidence="1">Group III truncated hemoglobin</fullName>
    </submittedName>
</protein>
<dbReference type="Proteomes" id="UP000467305">
    <property type="component" value="Unassembled WGS sequence"/>
</dbReference>
<dbReference type="SUPFAM" id="SSF46458">
    <property type="entry name" value="Globin-like"/>
    <property type="match status" value="1"/>
</dbReference>
<dbReference type="AlphaFoldDB" id="A0A7J5AP17"/>
<keyword evidence="2" id="KW-1185">Reference proteome</keyword>
<reference evidence="1 2" key="1">
    <citation type="submission" date="2019-09" db="EMBL/GenBank/DDBJ databases">
        <authorList>
            <person name="Cao W.R."/>
        </authorList>
    </citation>
    <scope>NUCLEOTIDE SEQUENCE [LARGE SCALE GENOMIC DNA]</scope>
    <source>
        <strain evidence="2">a4</strain>
    </source>
</reference>
<evidence type="ECO:0000313" key="2">
    <source>
        <dbReference type="Proteomes" id="UP000467305"/>
    </source>
</evidence>
<dbReference type="InterPro" id="IPR012292">
    <property type="entry name" value="Globin/Proto"/>
</dbReference>
<dbReference type="InterPro" id="IPR009050">
    <property type="entry name" value="Globin-like_sf"/>
</dbReference>
<dbReference type="GO" id="GO:0020037">
    <property type="term" value="F:heme binding"/>
    <property type="evidence" value="ECO:0007669"/>
    <property type="project" value="InterPro"/>
</dbReference>
<dbReference type="OrthoDB" id="25954at2"/>
<name>A0A7J5AP17_9FLAO</name>